<dbReference type="EC" id="5.3.1.22" evidence="4 7"/>
<evidence type="ECO:0000256" key="3">
    <source>
        <dbReference type="ARBA" id="ARBA00005962"/>
    </source>
</evidence>
<dbReference type="PANTHER" id="PTHR43489">
    <property type="entry name" value="ISOMERASE"/>
    <property type="match status" value="1"/>
</dbReference>
<evidence type="ECO:0000313" key="11">
    <source>
        <dbReference type="Proteomes" id="UP000499080"/>
    </source>
</evidence>
<dbReference type="PIRSF" id="PIRSF006241">
    <property type="entry name" value="HyI"/>
    <property type="match status" value="1"/>
</dbReference>
<evidence type="ECO:0000256" key="4">
    <source>
        <dbReference type="ARBA" id="ARBA00012570"/>
    </source>
</evidence>
<evidence type="ECO:0000256" key="1">
    <source>
        <dbReference type="ARBA" id="ARBA00000476"/>
    </source>
</evidence>
<comment type="caution">
    <text evidence="10">The sequence shown here is derived from an EMBL/GenBank/DDBJ whole genome shotgun (WGS) entry which is preliminary data.</text>
</comment>
<evidence type="ECO:0000256" key="5">
    <source>
        <dbReference type="ARBA" id="ARBA00017985"/>
    </source>
</evidence>
<organism evidence="10 11">
    <name type="scientific">Araneus ventricosus</name>
    <name type="common">Orbweaver spider</name>
    <name type="synonym">Epeira ventricosa</name>
    <dbReference type="NCBI Taxonomy" id="182803"/>
    <lineage>
        <taxon>Eukaryota</taxon>
        <taxon>Metazoa</taxon>
        <taxon>Ecdysozoa</taxon>
        <taxon>Arthropoda</taxon>
        <taxon>Chelicerata</taxon>
        <taxon>Arachnida</taxon>
        <taxon>Araneae</taxon>
        <taxon>Araneomorphae</taxon>
        <taxon>Entelegynae</taxon>
        <taxon>Araneoidea</taxon>
        <taxon>Araneidae</taxon>
        <taxon>Araneus</taxon>
    </lineage>
</organism>
<dbReference type="OrthoDB" id="4214675at2759"/>
<dbReference type="InterPro" id="IPR050417">
    <property type="entry name" value="Sugar_Epim/Isomerase"/>
</dbReference>
<comment type="catalytic activity">
    <reaction evidence="1 7">
        <text>3-hydroxypyruvate = 2-hydroxy-3-oxopropanoate</text>
        <dbReference type="Rhea" id="RHEA:11952"/>
        <dbReference type="ChEBI" id="CHEBI:17180"/>
        <dbReference type="ChEBI" id="CHEBI:57978"/>
        <dbReference type="EC" id="5.3.1.22"/>
    </reaction>
</comment>
<dbReference type="SUPFAM" id="SSF51658">
    <property type="entry name" value="Xylose isomerase-like"/>
    <property type="match status" value="1"/>
</dbReference>
<dbReference type="AlphaFoldDB" id="A0A4Y2BYI5"/>
<sequence length="267" mass="29840">MPFSAKFAANLSTMFDNADFTRRFQRAKELGFEAVEAQSLYHLDPKDLAAVKKQTGLEVALINSPSSGDIDYFGGQAFGLACIPGQEIEFHKSLLKAIKYATAVGCKKVHILAGLKQDGLGEDDLYTAYKQNMESAAECLEEHNILGVIEPICFQVKEKYFMDTFPKAISVISEVGSSNLKLLLDVFHLHMLERDVETGIKKYLKYAGHVQISQAPGRREPFYPGEIDYEKVFALLAEMKYNGHIGLEYTPSDAVKGLAWLKRFQIV</sequence>
<keyword evidence="6 7" id="KW-0413">Isomerase</keyword>
<name>A0A4Y2BYI5_ARAVE</name>
<dbReference type="Pfam" id="PF01261">
    <property type="entry name" value="AP_endonuc_2"/>
    <property type="match status" value="1"/>
</dbReference>
<dbReference type="Proteomes" id="UP000499080">
    <property type="component" value="Unassembled WGS sequence"/>
</dbReference>
<gene>
    <name evidence="10" type="primary">hyi</name>
    <name evidence="10" type="ORF">AVEN_84968_1</name>
</gene>
<dbReference type="InterPro" id="IPR013022">
    <property type="entry name" value="Xyl_isomerase-like_TIM-brl"/>
</dbReference>
<dbReference type="GO" id="GO:0008903">
    <property type="term" value="F:hydroxypyruvate isomerase activity"/>
    <property type="evidence" value="ECO:0007669"/>
    <property type="project" value="UniProtKB-EC"/>
</dbReference>
<keyword evidence="11" id="KW-1185">Reference proteome</keyword>
<dbReference type="GO" id="GO:0046487">
    <property type="term" value="P:glyoxylate metabolic process"/>
    <property type="evidence" value="ECO:0007669"/>
    <property type="project" value="TreeGrafter"/>
</dbReference>
<proteinExistence type="inferred from homology"/>
<feature type="active site" description="Proton donor/acceptor" evidence="8">
    <location>
        <position position="248"/>
    </location>
</feature>
<feature type="domain" description="Xylose isomerase-like TIM barrel" evidence="9">
    <location>
        <begin position="24"/>
        <end position="263"/>
    </location>
</feature>
<dbReference type="EMBL" id="BGPR01000128">
    <property type="protein sequence ID" value="GBL97270.1"/>
    <property type="molecule type" value="Genomic_DNA"/>
</dbReference>
<evidence type="ECO:0000259" key="9">
    <source>
        <dbReference type="Pfam" id="PF01261"/>
    </source>
</evidence>
<comment type="similarity">
    <text evidence="3 7">Belongs to the hyi family.</text>
</comment>
<feature type="active site" description="Proton donor/acceptor" evidence="8">
    <location>
        <position position="150"/>
    </location>
</feature>
<reference evidence="10 11" key="1">
    <citation type="journal article" date="2019" name="Sci. Rep.">
        <title>Orb-weaving spider Araneus ventricosus genome elucidates the spidroin gene catalogue.</title>
        <authorList>
            <person name="Kono N."/>
            <person name="Nakamura H."/>
            <person name="Ohtoshi R."/>
            <person name="Moran D.A.P."/>
            <person name="Shinohara A."/>
            <person name="Yoshida Y."/>
            <person name="Fujiwara M."/>
            <person name="Mori M."/>
            <person name="Tomita M."/>
            <person name="Arakawa K."/>
        </authorList>
    </citation>
    <scope>NUCLEOTIDE SEQUENCE [LARGE SCALE GENOMIC DNA]</scope>
</reference>
<evidence type="ECO:0000256" key="6">
    <source>
        <dbReference type="ARBA" id="ARBA00023235"/>
    </source>
</evidence>
<dbReference type="PANTHER" id="PTHR43489:SF6">
    <property type="entry name" value="HYDROXYPYRUVATE ISOMERASE-RELATED"/>
    <property type="match status" value="1"/>
</dbReference>
<evidence type="ECO:0000256" key="2">
    <source>
        <dbReference type="ARBA" id="ARBA00002968"/>
    </source>
</evidence>
<evidence type="ECO:0000256" key="8">
    <source>
        <dbReference type="PIRSR" id="PIRSR006241-50"/>
    </source>
</evidence>
<dbReference type="Gene3D" id="3.20.20.150">
    <property type="entry name" value="Divalent-metal-dependent TIM barrel enzymes"/>
    <property type="match status" value="1"/>
</dbReference>
<accession>A0A4Y2BYI5</accession>
<dbReference type="InterPro" id="IPR026040">
    <property type="entry name" value="HyI-like"/>
</dbReference>
<comment type="function">
    <text evidence="2 7">Catalyzes the reversible isomerization between hydroxypyruvate and 2-hydroxy-3-oxopropanoate (also termed tartronate semialdehyde).</text>
</comment>
<dbReference type="InterPro" id="IPR036237">
    <property type="entry name" value="Xyl_isomerase-like_sf"/>
</dbReference>
<keyword evidence="10" id="KW-0670">Pyruvate</keyword>
<protein>
    <recommendedName>
        <fullName evidence="5 7">Putative hydroxypyruvate isomerase</fullName>
        <ecNumber evidence="4 7">5.3.1.22</ecNumber>
    </recommendedName>
</protein>
<evidence type="ECO:0000256" key="7">
    <source>
        <dbReference type="PIRNR" id="PIRNR006241"/>
    </source>
</evidence>
<evidence type="ECO:0000313" key="10">
    <source>
        <dbReference type="EMBL" id="GBL97270.1"/>
    </source>
</evidence>